<dbReference type="EMBL" id="CP000301">
    <property type="protein sequence ID" value="ABD89046.1"/>
    <property type="molecule type" value="Genomic_DNA"/>
</dbReference>
<protein>
    <submittedName>
        <fullName evidence="1">Uncharacterized protein</fullName>
    </submittedName>
</protein>
<accession>Q210Z0</accession>
<dbReference type="InterPro" id="IPR036291">
    <property type="entry name" value="NAD(P)-bd_dom_sf"/>
</dbReference>
<dbReference type="AlphaFoldDB" id="Q210Z0"/>
<dbReference type="SUPFAM" id="SSF51735">
    <property type="entry name" value="NAD(P)-binding Rossmann-fold domains"/>
    <property type="match status" value="1"/>
</dbReference>
<gene>
    <name evidence="1" type="ordered locus">RPC_3506</name>
</gene>
<proteinExistence type="predicted"/>
<evidence type="ECO:0000313" key="1">
    <source>
        <dbReference type="EMBL" id="ABD89046.1"/>
    </source>
</evidence>
<dbReference type="KEGG" id="rpc:RPC_3506"/>
<reference evidence="1" key="1">
    <citation type="submission" date="2006-03" db="EMBL/GenBank/DDBJ databases">
        <title>Complete sequence of Rhodopseudomonas palustris BisB18.</title>
        <authorList>
            <consortium name="US DOE Joint Genome Institute"/>
            <person name="Copeland A."/>
            <person name="Lucas S."/>
            <person name="Lapidus A."/>
            <person name="Barry K."/>
            <person name="Detter J.C."/>
            <person name="Glavina del Rio T."/>
            <person name="Hammon N."/>
            <person name="Israni S."/>
            <person name="Dalin E."/>
            <person name="Tice H."/>
            <person name="Pitluck S."/>
            <person name="Chain P."/>
            <person name="Malfatti S."/>
            <person name="Shin M."/>
            <person name="Vergez L."/>
            <person name="Schmutz J."/>
            <person name="Larimer F."/>
            <person name="Land M."/>
            <person name="Hauser L."/>
            <person name="Pelletier D.A."/>
            <person name="Kyrpides N."/>
            <person name="Anderson I."/>
            <person name="Oda Y."/>
            <person name="Harwood C.S."/>
            <person name="Richardson P."/>
        </authorList>
    </citation>
    <scope>NUCLEOTIDE SEQUENCE [LARGE SCALE GENOMIC DNA]</scope>
    <source>
        <strain evidence="1">BisB18</strain>
    </source>
</reference>
<dbReference type="STRING" id="316056.RPC_3506"/>
<dbReference type="Gene3D" id="3.40.50.720">
    <property type="entry name" value="NAD(P)-binding Rossmann-like Domain"/>
    <property type="match status" value="1"/>
</dbReference>
<name>Q210Z0_RHOPB</name>
<organism evidence="1">
    <name type="scientific">Rhodopseudomonas palustris (strain BisB18)</name>
    <dbReference type="NCBI Taxonomy" id="316056"/>
    <lineage>
        <taxon>Bacteria</taxon>
        <taxon>Pseudomonadati</taxon>
        <taxon>Pseudomonadota</taxon>
        <taxon>Alphaproteobacteria</taxon>
        <taxon>Hyphomicrobiales</taxon>
        <taxon>Nitrobacteraceae</taxon>
        <taxon>Rhodopseudomonas</taxon>
    </lineage>
</organism>
<sequence length="287" mass="30902">MSGARTRQRRDGNVPADIPVAIGAAQTVPGRRGLRHASEVAPTDGSVRRPVWPLRGAPEGLWWRLKFRFWRGLEAAVGWIVLDRAHRREVQQSAISRVGADDDFSRRQLSVGHGCPGPDLLVGSADAAGPSSHREPGPRQIEVCIVGNGTATMELIRYLVMLGANVHATAETVEDYVLLTAEGATPHRFEDLPAVATGLDVLISTSLSWFVGASIIARLPECAVIVDTAGPPGSCDFETSRRLGREVLWEHDFLASPLSGASGETWKLIRTLISKQQLDSAAAQPGK</sequence>
<dbReference type="HOGENOM" id="CLU_969361_0_0_5"/>